<evidence type="ECO:0000256" key="1">
    <source>
        <dbReference type="ARBA" id="ARBA00022741"/>
    </source>
</evidence>
<dbReference type="InterPro" id="IPR013767">
    <property type="entry name" value="PAS_fold"/>
</dbReference>
<dbReference type="Pfam" id="PF25601">
    <property type="entry name" value="AAA_lid_14"/>
    <property type="match status" value="1"/>
</dbReference>
<dbReference type="InterPro" id="IPR002078">
    <property type="entry name" value="Sigma_54_int"/>
</dbReference>
<dbReference type="InterPro" id="IPR030828">
    <property type="entry name" value="HTH_TyrR"/>
</dbReference>
<evidence type="ECO:0000256" key="5">
    <source>
        <dbReference type="ARBA" id="ARBA00023125"/>
    </source>
</evidence>
<dbReference type="PROSITE" id="PS50113">
    <property type="entry name" value="PAC"/>
    <property type="match status" value="1"/>
</dbReference>
<dbReference type="Gene3D" id="1.10.8.60">
    <property type="match status" value="1"/>
</dbReference>
<dbReference type="EMBL" id="JBIACK010000001">
    <property type="protein sequence ID" value="MFE8699443.1"/>
    <property type="molecule type" value="Genomic_DNA"/>
</dbReference>
<dbReference type="SMART" id="SM00091">
    <property type="entry name" value="PAS"/>
    <property type="match status" value="1"/>
</dbReference>
<dbReference type="PANTHER" id="PTHR32071:SF57">
    <property type="entry name" value="C4-DICARBOXYLATE TRANSPORT TRANSCRIPTIONAL REGULATORY PROTEIN DCTD"/>
    <property type="match status" value="1"/>
</dbReference>
<dbReference type="Pfam" id="PF00989">
    <property type="entry name" value="PAS"/>
    <property type="match status" value="1"/>
</dbReference>
<evidence type="ECO:0000256" key="7">
    <source>
        <dbReference type="ARBA" id="ARBA00029500"/>
    </source>
</evidence>
<keyword evidence="8" id="KW-0175">Coiled coil</keyword>
<dbReference type="InterPro" id="IPR058031">
    <property type="entry name" value="AAA_lid_NorR"/>
</dbReference>
<evidence type="ECO:0000256" key="3">
    <source>
        <dbReference type="ARBA" id="ARBA00022840"/>
    </source>
</evidence>
<dbReference type="SUPFAM" id="SSF46689">
    <property type="entry name" value="Homeodomain-like"/>
    <property type="match status" value="1"/>
</dbReference>
<dbReference type="InterPro" id="IPR009057">
    <property type="entry name" value="Homeodomain-like_sf"/>
</dbReference>
<feature type="domain" description="PAS" evidence="10">
    <location>
        <begin position="104"/>
        <end position="155"/>
    </location>
</feature>
<keyword evidence="4" id="KW-0805">Transcription regulation</keyword>
<feature type="domain" description="PAC" evidence="11">
    <location>
        <begin position="171"/>
        <end position="223"/>
    </location>
</feature>
<name>A0ABW6K9F5_9BACI</name>
<evidence type="ECO:0000259" key="11">
    <source>
        <dbReference type="PROSITE" id="PS50113"/>
    </source>
</evidence>
<dbReference type="RefSeq" id="WP_389357648.1">
    <property type="nucleotide sequence ID" value="NZ_JBIACK010000001.1"/>
</dbReference>
<keyword evidence="1" id="KW-0547">Nucleotide-binding</keyword>
<gene>
    <name evidence="12" type="ORF">ACFYKX_02270</name>
</gene>
<keyword evidence="3" id="KW-0067">ATP-binding</keyword>
<dbReference type="PROSITE" id="PS00688">
    <property type="entry name" value="SIGMA54_INTERACT_3"/>
    <property type="match status" value="1"/>
</dbReference>
<evidence type="ECO:0000256" key="6">
    <source>
        <dbReference type="ARBA" id="ARBA00023163"/>
    </source>
</evidence>
<keyword evidence="6" id="KW-0804">Transcription</keyword>
<dbReference type="Gene3D" id="3.40.50.300">
    <property type="entry name" value="P-loop containing nucleotide triphosphate hydrolases"/>
    <property type="match status" value="1"/>
</dbReference>
<protein>
    <recommendedName>
        <fullName evidence="7">HTH-type transcriptional regulatory protein TyrR</fullName>
    </recommendedName>
</protein>
<dbReference type="CDD" id="cd00009">
    <property type="entry name" value="AAA"/>
    <property type="match status" value="1"/>
</dbReference>
<dbReference type="InterPro" id="IPR025944">
    <property type="entry name" value="Sigma_54_int_dom_CS"/>
</dbReference>
<dbReference type="Gene3D" id="3.30.450.20">
    <property type="entry name" value="PAS domain"/>
    <property type="match status" value="1"/>
</dbReference>
<evidence type="ECO:0000259" key="10">
    <source>
        <dbReference type="PROSITE" id="PS50112"/>
    </source>
</evidence>
<dbReference type="SMART" id="SM00382">
    <property type="entry name" value="AAA"/>
    <property type="match status" value="1"/>
</dbReference>
<dbReference type="PROSITE" id="PS50045">
    <property type="entry name" value="SIGMA54_INTERACT_4"/>
    <property type="match status" value="1"/>
</dbReference>
<keyword evidence="13" id="KW-1185">Reference proteome</keyword>
<keyword evidence="2" id="KW-0058">Aromatic hydrocarbons catabolism</keyword>
<dbReference type="InterPro" id="IPR027417">
    <property type="entry name" value="P-loop_NTPase"/>
</dbReference>
<feature type="coiled-coil region" evidence="8">
    <location>
        <begin position="214"/>
        <end position="241"/>
    </location>
</feature>
<keyword evidence="5" id="KW-0238">DNA-binding</keyword>
<dbReference type="PROSITE" id="PS00675">
    <property type="entry name" value="SIGMA54_INTERACT_1"/>
    <property type="match status" value="1"/>
</dbReference>
<sequence length="559" mass="64311">MIDEKVRLAPFNQMITDEKGYVRDFLFKENFSLMNDCLSKNIIDLFEHWEVQGDGTVLATKEDNKYMLLSSDFEENGKKLRMYMIFDGTLLFELKDRVKELDKYNRELDAIIESSYDGIYITDSEGNTLKTNSAIERITGIPKHYYVGKNIHDLLKRGILQESVSLKVMEQKKTVTLVQKNFNQKETLLTGNPIFNDNGEIEKIVTNIRDLSELNQLNAELKKVQLLNEKYKEELERLKATSLHDPEIILKSQKMVEIYDMIVRIANFDTTILVLGETGVGKDVLVRHLYASSTRYNQGQFIKVNCGAIPKDLLESELFGYEGGAFSGANRTGKAGMFELADKGILFLDEIGELPLSLQVKLLRVIQEKEIIRVGGTKVKKVDVQLIAATNRNLKEMVEKGDFREDLYYRLNVLPVSVPPLRERKDDVIALAHHFLDKYNKKYHVAKVIDRELQDFFYDYEWPGNVRELSNLVERLILTAPTEVLSVTDLPEDYKKLKKIEVASKQEELSLKDAVETAEKTVLIKALQQYKTTYEIARSLKTSQATIVRKLQKYNLSTE</sequence>
<dbReference type="InterPro" id="IPR000014">
    <property type="entry name" value="PAS"/>
</dbReference>
<dbReference type="CDD" id="cd00130">
    <property type="entry name" value="PAS"/>
    <property type="match status" value="1"/>
</dbReference>
<organism evidence="12 13">
    <name type="scientific">Cytobacillus spartinae</name>
    <dbReference type="NCBI Taxonomy" id="3299023"/>
    <lineage>
        <taxon>Bacteria</taxon>
        <taxon>Bacillati</taxon>
        <taxon>Bacillota</taxon>
        <taxon>Bacilli</taxon>
        <taxon>Bacillales</taxon>
        <taxon>Bacillaceae</taxon>
        <taxon>Cytobacillus</taxon>
    </lineage>
</organism>
<dbReference type="SUPFAM" id="SSF52540">
    <property type="entry name" value="P-loop containing nucleoside triphosphate hydrolases"/>
    <property type="match status" value="1"/>
</dbReference>
<dbReference type="PROSITE" id="PS00676">
    <property type="entry name" value="SIGMA54_INTERACT_2"/>
    <property type="match status" value="1"/>
</dbReference>
<evidence type="ECO:0000313" key="13">
    <source>
        <dbReference type="Proteomes" id="UP001601059"/>
    </source>
</evidence>
<evidence type="ECO:0000259" key="9">
    <source>
        <dbReference type="PROSITE" id="PS50045"/>
    </source>
</evidence>
<dbReference type="SUPFAM" id="SSF55785">
    <property type="entry name" value="PYP-like sensor domain (PAS domain)"/>
    <property type="match status" value="1"/>
</dbReference>
<evidence type="ECO:0000256" key="2">
    <source>
        <dbReference type="ARBA" id="ARBA00022797"/>
    </source>
</evidence>
<evidence type="ECO:0000313" key="12">
    <source>
        <dbReference type="EMBL" id="MFE8699443.1"/>
    </source>
</evidence>
<dbReference type="InterPro" id="IPR025943">
    <property type="entry name" value="Sigma_54_int_dom_ATP-bd_2"/>
</dbReference>
<comment type="caution">
    <text evidence="12">The sequence shown here is derived from an EMBL/GenBank/DDBJ whole genome shotgun (WGS) entry which is preliminary data.</text>
</comment>
<accession>A0ABW6K9F5</accession>
<feature type="domain" description="Sigma-54 factor interaction" evidence="9">
    <location>
        <begin position="248"/>
        <end position="478"/>
    </location>
</feature>
<dbReference type="Pfam" id="PF18024">
    <property type="entry name" value="HTH_50"/>
    <property type="match status" value="1"/>
</dbReference>
<evidence type="ECO:0000256" key="4">
    <source>
        <dbReference type="ARBA" id="ARBA00023015"/>
    </source>
</evidence>
<dbReference type="PANTHER" id="PTHR32071">
    <property type="entry name" value="TRANSCRIPTIONAL REGULATORY PROTEIN"/>
    <property type="match status" value="1"/>
</dbReference>
<proteinExistence type="predicted"/>
<dbReference type="Gene3D" id="1.10.10.60">
    <property type="entry name" value="Homeodomain-like"/>
    <property type="match status" value="1"/>
</dbReference>
<dbReference type="InterPro" id="IPR025662">
    <property type="entry name" value="Sigma_54_int_dom_ATP-bd_1"/>
</dbReference>
<dbReference type="Proteomes" id="UP001601059">
    <property type="component" value="Unassembled WGS sequence"/>
</dbReference>
<dbReference type="PROSITE" id="PS50112">
    <property type="entry name" value="PAS"/>
    <property type="match status" value="1"/>
</dbReference>
<dbReference type="InterPro" id="IPR035965">
    <property type="entry name" value="PAS-like_dom_sf"/>
</dbReference>
<reference evidence="12 13" key="1">
    <citation type="submission" date="2024-08" db="EMBL/GenBank/DDBJ databases">
        <title>Two novel Cytobacillus novel species.</title>
        <authorList>
            <person name="Liu G."/>
        </authorList>
    </citation>
    <scope>NUCLEOTIDE SEQUENCE [LARGE SCALE GENOMIC DNA]</scope>
    <source>
        <strain evidence="12 13">FJAT-54145</strain>
    </source>
</reference>
<dbReference type="NCBIfam" id="TIGR00229">
    <property type="entry name" value="sensory_box"/>
    <property type="match status" value="1"/>
</dbReference>
<dbReference type="InterPro" id="IPR000700">
    <property type="entry name" value="PAS-assoc_C"/>
</dbReference>
<evidence type="ECO:0000256" key="8">
    <source>
        <dbReference type="SAM" id="Coils"/>
    </source>
</evidence>
<dbReference type="InterPro" id="IPR003593">
    <property type="entry name" value="AAA+_ATPase"/>
</dbReference>
<dbReference type="Pfam" id="PF00158">
    <property type="entry name" value="Sigma54_activat"/>
    <property type="match status" value="1"/>
</dbReference>